<sequence>MEPLYILVIALTAFLISFLLMSLTRRPSNKPNEEQKKILEVIKCVNCGFEEKTSFKADDYVGKNVGKCPKCGGDLIVAGIYLEKYQQAEMKV</sequence>
<keyword evidence="1" id="KW-0812">Transmembrane</keyword>
<comment type="caution">
    <text evidence="2">The sequence shown here is derived from an EMBL/GenBank/DDBJ whole genome shotgun (WGS) entry which is preliminary data.</text>
</comment>
<dbReference type="Proteomes" id="UP000244093">
    <property type="component" value="Unassembled WGS sequence"/>
</dbReference>
<keyword evidence="1" id="KW-1133">Transmembrane helix</keyword>
<gene>
    <name evidence="2" type="ORF">B7O98_02535</name>
</gene>
<reference evidence="2 3" key="1">
    <citation type="journal article" date="2018" name="Syst. Appl. Microbiol.">
        <title>A new symbiotic nanoarchaeote (Candidatus Nanoclepta minutus) and its host (Zestosphaera tikiterensis gen. nov., sp. nov.) from a New Zealand hot spring.</title>
        <authorList>
            <person name="St John E."/>
            <person name="Liu Y."/>
            <person name="Podar M."/>
            <person name="Stott M.B."/>
            <person name="Meneghin J."/>
            <person name="Chen Z."/>
            <person name="Lagutin K."/>
            <person name="Mitchell K."/>
            <person name="Reysenbach A.L."/>
        </authorList>
    </citation>
    <scope>NUCLEOTIDE SEQUENCE [LARGE SCALE GENOMIC DNA]</scope>
    <source>
        <strain evidence="2">NZ3</strain>
    </source>
</reference>
<evidence type="ECO:0000313" key="2">
    <source>
        <dbReference type="EMBL" id="PUA33325.1"/>
    </source>
</evidence>
<evidence type="ECO:0000256" key="1">
    <source>
        <dbReference type="SAM" id="Phobius"/>
    </source>
</evidence>
<proteinExistence type="predicted"/>
<dbReference type="AlphaFoldDB" id="A0A2R7Y711"/>
<name>A0A2R7Y711_9CREN</name>
<keyword evidence="1" id="KW-0472">Membrane</keyword>
<evidence type="ECO:0000313" key="3">
    <source>
        <dbReference type="Proteomes" id="UP000244093"/>
    </source>
</evidence>
<protein>
    <submittedName>
        <fullName evidence="2">Uncharacterized protein</fullName>
    </submittedName>
</protein>
<accession>A0A2R7Y711</accession>
<feature type="transmembrane region" description="Helical" evidence="1">
    <location>
        <begin position="6"/>
        <end position="23"/>
    </location>
</feature>
<dbReference type="EMBL" id="NBVN01000002">
    <property type="protein sequence ID" value="PUA33325.1"/>
    <property type="molecule type" value="Genomic_DNA"/>
</dbReference>
<organism evidence="2 3">
    <name type="scientific">Zestosphaera tikiterensis</name>
    <dbReference type="NCBI Taxonomy" id="1973259"/>
    <lineage>
        <taxon>Archaea</taxon>
        <taxon>Thermoproteota</taxon>
        <taxon>Thermoprotei</taxon>
        <taxon>Desulfurococcales</taxon>
        <taxon>Desulfurococcaceae</taxon>
        <taxon>Zestosphaera</taxon>
    </lineage>
</organism>